<evidence type="ECO:0000256" key="3">
    <source>
        <dbReference type="HAMAP-Rule" id="MF_00649"/>
    </source>
</evidence>
<dbReference type="EMBL" id="JBHRSF010000102">
    <property type="protein sequence ID" value="MFC2997008.1"/>
    <property type="molecule type" value="Genomic_DNA"/>
</dbReference>
<reference evidence="7" key="3">
    <citation type="journal article" date="2019" name="Int. J. Syst. Evol. Microbiol.">
        <title>The Global Catalogue of Microorganisms (GCM) 10K type strain sequencing project: providing services to taxonomists for standard genome sequencing and annotation.</title>
        <authorList>
            <consortium name="The Broad Institute Genomics Platform"/>
            <consortium name="The Broad Institute Genome Sequencing Center for Infectious Disease"/>
            <person name="Wu L."/>
            <person name="Ma J."/>
        </authorList>
    </citation>
    <scope>NUCLEOTIDE SEQUENCE [LARGE SCALE GENOMIC DNA]</scope>
    <source>
        <strain evidence="7">KCTC 62575</strain>
    </source>
</reference>
<feature type="binding site" evidence="3">
    <location>
        <position position="10"/>
    </location>
    <ligand>
        <name>Zn(2+)</name>
        <dbReference type="ChEBI" id="CHEBI:29105"/>
    </ligand>
</feature>
<dbReference type="GO" id="GO:0006355">
    <property type="term" value="P:regulation of DNA-templated transcription"/>
    <property type="evidence" value="ECO:0007669"/>
    <property type="project" value="InterPro"/>
</dbReference>
<keyword evidence="1 3" id="KW-0479">Metal-binding</keyword>
<reference evidence="4" key="1">
    <citation type="journal article" date="2014" name="Int. J. Syst. Evol. Microbiol.">
        <title>Complete genome of a new Firmicutes species belonging to the dominant human colonic microbiota ('Ruminococcus bicirculans') reveals two chromosomes and a selective capacity to utilize plant glucans.</title>
        <authorList>
            <consortium name="NISC Comparative Sequencing Program"/>
            <person name="Wegmann U."/>
            <person name="Louis P."/>
            <person name="Goesmann A."/>
            <person name="Henrissat B."/>
            <person name="Duncan S.H."/>
            <person name="Flint H.J."/>
        </authorList>
    </citation>
    <scope>NUCLEOTIDE SEQUENCE</scope>
    <source>
        <strain evidence="4">KCTC 62575</strain>
    </source>
</reference>
<name>A0A371YS62_9GAMM</name>
<feature type="binding site" evidence="3">
    <location>
        <position position="25"/>
    </location>
    <ligand>
        <name>Zn(2+)</name>
        <dbReference type="ChEBI" id="CHEBI:29105"/>
    </ligand>
</feature>
<evidence type="ECO:0000313" key="5">
    <source>
        <dbReference type="EMBL" id="RFC84174.1"/>
    </source>
</evidence>
<protein>
    <recommendedName>
        <fullName evidence="3">DNA gyrase inhibitor YacG</fullName>
    </recommendedName>
</protein>
<evidence type="ECO:0000313" key="6">
    <source>
        <dbReference type="Proteomes" id="UP000240957"/>
    </source>
</evidence>
<dbReference type="SUPFAM" id="SSF57716">
    <property type="entry name" value="Glucocorticoid receptor-like (DNA-binding domain)"/>
    <property type="match status" value="1"/>
</dbReference>
<comment type="function">
    <text evidence="3">Inhibits all the catalytic activities of DNA gyrase by preventing its interaction with DNA. Acts by binding directly to the C-terminal domain of GyrB, which probably disrupts DNA binding by the gyrase.</text>
</comment>
<comment type="similarity">
    <text evidence="3">Belongs to the DNA gyrase inhibitor YacG family.</text>
</comment>
<evidence type="ECO:0000313" key="4">
    <source>
        <dbReference type="EMBL" id="MFC2997008.1"/>
    </source>
</evidence>
<dbReference type="Proteomes" id="UP001595455">
    <property type="component" value="Unassembled WGS sequence"/>
</dbReference>
<evidence type="ECO:0000313" key="7">
    <source>
        <dbReference type="Proteomes" id="UP001595455"/>
    </source>
</evidence>
<gene>
    <name evidence="3 5" type="primary">yacG</name>
    <name evidence="4" type="ORF">ACFODO_17480</name>
    <name evidence="5" type="ORF">C9E89_006940</name>
</gene>
<dbReference type="Gene3D" id="3.30.50.10">
    <property type="entry name" value="Erythroid Transcription Factor GATA-1, subunit A"/>
    <property type="match status" value="1"/>
</dbReference>
<keyword evidence="2 3" id="KW-0862">Zinc</keyword>
<sequence>MSKTFPCPRCGEASQWEGNEFRPFCSERCKLIDLGAWASDEYKLPTEDAPQAEEP</sequence>
<dbReference type="RefSeq" id="WP_107007531.1">
    <property type="nucleotide sequence ID" value="NZ_JAVIDQ010000011.1"/>
</dbReference>
<dbReference type="HAMAP" id="MF_00649">
    <property type="entry name" value="DNA_gyrase_inhibitor_YacG"/>
    <property type="match status" value="1"/>
</dbReference>
<evidence type="ECO:0000256" key="1">
    <source>
        <dbReference type="ARBA" id="ARBA00022723"/>
    </source>
</evidence>
<dbReference type="Pfam" id="PF03884">
    <property type="entry name" value="YacG"/>
    <property type="match status" value="1"/>
</dbReference>
<reference evidence="4" key="4">
    <citation type="submission" date="2024-09" db="EMBL/GenBank/DDBJ databases">
        <authorList>
            <person name="Sun Q."/>
            <person name="Mori K."/>
        </authorList>
    </citation>
    <scope>NUCLEOTIDE SEQUENCE</scope>
    <source>
        <strain evidence="4">KCTC 62575</strain>
    </source>
</reference>
<accession>A0A371YS62</accession>
<comment type="subunit">
    <text evidence="3">Interacts with GyrB.</text>
</comment>
<dbReference type="AlphaFoldDB" id="A0A371YS62"/>
<dbReference type="InterPro" id="IPR005584">
    <property type="entry name" value="DNA_gyrase_inhibitor_YacG"/>
</dbReference>
<dbReference type="Proteomes" id="UP000240957">
    <property type="component" value="Unassembled WGS sequence"/>
</dbReference>
<dbReference type="GO" id="GO:0008270">
    <property type="term" value="F:zinc ion binding"/>
    <property type="evidence" value="ECO:0007669"/>
    <property type="project" value="UniProtKB-UniRule"/>
</dbReference>
<proteinExistence type="inferred from homology"/>
<dbReference type="InterPro" id="IPR013088">
    <property type="entry name" value="Znf_NHR/GATA"/>
</dbReference>
<keyword evidence="7" id="KW-1185">Reference proteome</keyword>
<evidence type="ECO:0000256" key="2">
    <source>
        <dbReference type="ARBA" id="ARBA00022833"/>
    </source>
</evidence>
<dbReference type="GO" id="GO:0008657">
    <property type="term" value="F:DNA topoisomerase type II (double strand cut, ATP-hydrolyzing) inhibitor activity"/>
    <property type="evidence" value="ECO:0007669"/>
    <property type="project" value="UniProtKB-UniRule"/>
</dbReference>
<dbReference type="PANTHER" id="PTHR36150:SF1">
    <property type="entry name" value="DNA GYRASE INHIBITOR YACG"/>
    <property type="match status" value="1"/>
</dbReference>
<dbReference type="PANTHER" id="PTHR36150">
    <property type="entry name" value="DNA GYRASE INHIBITOR YACG"/>
    <property type="match status" value="1"/>
</dbReference>
<organism evidence="5 6">
    <name type="scientific">Acinetobacter sichuanensis</name>
    <dbReference type="NCBI Taxonomy" id="2136183"/>
    <lineage>
        <taxon>Bacteria</taxon>
        <taxon>Pseudomonadati</taxon>
        <taxon>Pseudomonadota</taxon>
        <taxon>Gammaproteobacteria</taxon>
        <taxon>Moraxellales</taxon>
        <taxon>Moraxellaceae</taxon>
        <taxon>Acinetobacter</taxon>
    </lineage>
</organism>
<feature type="binding site" evidence="3">
    <location>
        <position position="29"/>
    </location>
    <ligand>
        <name>Zn(2+)</name>
        <dbReference type="ChEBI" id="CHEBI:29105"/>
    </ligand>
</feature>
<comment type="cofactor">
    <cofactor evidence="3">
        <name>Zn(2+)</name>
        <dbReference type="ChEBI" id="CHEBI:29105"/>
    </cofactor>
    <text evidence="3">Binds 1 zinc ion.</text>
</comment>
<comment type="caution">
    <text evidence="5">The sequence shown here is derived from an EMBL/GenBank/DDBJ whole genome shotgun (WGS) entry which is preliminary data.</text>
</comment>
<dbReference type="OrthoDB" id="9809663at2"/>
<dbReference type="EMBL" id="PYIX02000008">
    <property type="protein sequence ID" value="RFC84174.1"/>
    <property type="molecule type" value="Genomic_DNA"/>
</dbReference>
<reference evidence="5 6" key="2">
    <citation type="submission" date="2018-08" db="EMBL/GenBank/DDBJ databases">
        <title>The draft genome of Acinetobacter sichuanensis strain WCHAc060041.</title>
        <authorList>
            <person name="Qin J."/>
            <person name="Feng Y."/>
            <person name="Zong Z."/>
        </authorList>
    </citation>
    <scope>NUCLEOTIDE SEQUENCE [LARGE SCALE GENOMIC DNA]</scope>
    <source>
        <strain evidence="5 6">WCHAc060041</strain>
    </source>
</reference>
<feature type="binding site" evidence="3">
    <location>
        <position position="7"/>
    </location>
    <ligand>
        <name>Zn(2+)</name>
        <dbReference type="ChEBI" id="CHEBI:29105"/>
    </ligand>
</feature>